<dbReference type="Gene3D" id="3.10.110.10">
    <property type="entry name" value="Ubiquitin Conjugating Enzyme"/>
    <property type="match status" value="1"/>
</dbReference>
<dbReference type="CDD" id="cd23837">
    <property type="entry name" value="UBCc_UBE2O"/>
    <property type="match status" value="1"/>
</dbReference>
<dbReference type="GO" id="GO:0061631">
    <property type="term" value="F:ubiquitin conjugating enzyme activity"/>
    <property type="evidence" value="ECO:0007669"/>
    <property type="project" value="TreeGrafter"/>
</dbReference>
<dbReference type="Proteomes" id="UP000053257">
    <property type="component" value="Unassembled WGS sequence"/>
</dbReference>
<sequence>MTSKRRLTPAKFYQEDIVQLADEDNSYGIVLRCWHDAEDIPATAEQIAADPLMRPLTHGEVGVSFFARGLDLPVREILPESKLTLLDRMYQPGDLLKRSIEDVRSGIVTSIDVKGRLEHAITSEEIPGWKGKDDIECYIDVDMGDYVVYDDWVGQVVEMFDEAIVEMSTGTLVRLPELSARLAVGERGPNILPPPMSGMQSLMSFFLGNARPSAQDTVVEVKRTVLAIAWLAINQSLGSAEAASRVRPHRFWHGPELSKLTLVRRRAEQAMRVGDRVVLKDAEVGPVSTHGREGEGPGILSVRTLVVKETRTIVNVLWQDGTRETLDAKDTIPYLNPDEYDCWPGDHVIWKGEDDKRPAVVQSVNALDRTAYVRYTDNGKVELASVLELDPHGSSDWSSVSPVEGLGVHRGEFIFIHSPGGSNGAQYPMVPRIGEMEDWVRESPIMHVEHGQLAGWRRTMAEIGNDIAKRRGKDSAVEEGKLRRPQPNNASLNWFGEVVDLRLDGTVDIMLPDATAANLSLERLTRLYDGLEQLEDMWDDDLSEDGDSLASDGPHEQIWALNEQGEWEMDPEEDGDDWSTDEDDGMEVDGEGWSSSDPTAMQPTTETPSTGGKPVNEDVPTSEPPGAPSAPETTNDVPPTNDVPVETQLHETYVSTTEEDKEDHWKRFDLLPATPIDHAFYTSTPAQPSRQFLARLSKEYRVLTSSLPDNVLVRAFEDRSDLLRCLIIGPENTPYEDAPFVIDWMLDSNFPQSPPIAHFHSWTNGNGRVNPNLYEEGKVCLSILGTWAGDKNEMWSASRSSLLQAFVSIQGLVLVKEPWFCEPAYEKLRGTEEGIVNSRLYSEKAYVLSRGFVRRALDLVPGGLEEELSWLYYTNGRLKKILHNSRTLIDKSRTQIEDTEADKELAVPRLTGGGIITLERTLVKLQAIYDTHCT</sequence>
<dbReference type="SUPFAM" id="SSF54495">
    <property type="entry name" value="UBC-like"/>
    <property type="match status" value="1"/>
</dbReference>
<dbReference type="SMART" id="SM00212">
    <property type="entry name" value="UBCc"/>
    <property type="match status" value="1"/>
</dbReference>
<evidence type="ECO:0000256" key="3">
    <source>
        <dbReference type="SAM" id="MobiDB-lite"/>
    </source>
</evidence>
<dbReference type="PROSITE" id="PS50127">
    <property type="entry name" value="UBC_2"/>
    <property type="match status" value="1"/>
</dbReference>
<feature type="compositionally biased region" description="Acidic residues" evidence="3">
    <location>
        <begin position="565"/>
        <end position="590"/>
    </location>
</feature>
<evidence type="ECO:0000313" key="6">
    <source>
        <dbReference type="Proteomes" id="UP000053257"/>
    </source>
</evidence>
<dbReference type="Pfam" id="PF00179">
    <property type="entry name" value="UQ_con"/>
    <property type="match status" value="1"/>
</dbReference>
<accession>A0A0C3SF38</accession>
<feature type="domain" description="UBC core" evidence="4">
    <location>
        <begin position="691"/>
        <end position="865"/>
    </location>
</feature>
<dbReference type="HOGENOM" id="CLU_005619_0_0_1"/>
<evidence type="ECO:0000259" key="4">
    <source>
        <dbReference type="PROSITE" id="PS50127"/>
    </source>
</evidence>
<dbReference type="OrthoDB" id="1926878at2759"/>
<dbReference type="STRING" id="745531.A0A0C3SF38"/>
<dbReference type="InterPro" id="IPR016135">
    <property type="entry name" value="UBQ-conjugating_enzyme/RWD"/>
</dbReference>
<dbReference type="PANTHER" id="PTHR46116:SF15">
    <property type="entry name" value="(E3-INDEPENDENT) E2 UBIQUITIN-CONJUGATING ENZYME"/>
    <property type="match status" value="1"/>
</dbReference>
<protein>
    <recommendedName>
        <fullName evidence="4">UBC core domain-containing protein</fullName>
    </recommendedName>
</protein>
<feature type="compositionally biased region" description="Polar residues" evidence="3">
    <location>
        <begin position="593"/>
        <end position="610"/>
    </location>
</feature>
<keyword evidence="2" id="KW-0833">Ubl conjugation pathway</keyword>
<feature type="region of interest" description="Disordered" evidence="3">
    <location>
        <begin position="564"/>
        <end position="643"/>
    </location>
</feature>
<dbReference type="InterPro" id="IPR000608">
    <property type="entry name" value="UBC"/>
</dbReference>
<dbReference type="AlphaFoldDB" id="A0A0C3SF38"/>
<keyword evidence="1" id="KW-0808">Transferase</keyword>
<dbReference type="EMBL" id="KN840446">
    <property type="protein sequence ID" value="KIP11410.1"/>
    <property type="molecule type" value="Genomic_DNA"/>
</dbReference>
<proteinExistence type="predicted"/>
<keyword evidence="6" id="KW-1185">Reference proteome</keyword>
<evidence type="ECO:0000313" key="5">
    <source>
        <dbReference type="EMBL" id="KIP11410.1"/>
    </source>
</evidence>
<evidence type="ECO:0000256" key="2">
    <source>
        <dbReference type="ARBA" id="ARBA00022786"/>
    </source>
</evidence>
<reference evidence="5 6" key="1">
    <citation type="journal article" date="2014" name="PLoS Genet.">
        <title>Analysis of the Phlebiopsis gigantea genome, transcriptome and secretome provides insight into its pioneer colonization strategies of wood.</title>
        <authorList>
            <person name="Hori C."/>
            <person name="Ishida T."/>
            <person name="Igarashi K."/>
            <person name="Samejima M."/>
            <person name="Suzuki H."/>
            <person name="Master E."/>
            <person name="Ferreira P."/>
            <person name="Ruiz-Duenas F.J."/>
            <person name="Held B."/>
            <person name="Canessa P."/>
            <person name="Larrondo L.F."/>
            <person name="Schmoll M."/>
            <person name="Druzhinina I.S."/>
            <person name="Kubicek C.P."/>
            <person name="Gaskell J.A."/>
            <person name="Kersten P."/>
            <person name="St John F."/>
            <person name="Glasner J."/>
            <person name="Sabat G."/>
            <person name="Splinter BonDurant S."/>
            <person name="Syed K."/>
            <person name="Yadav J."/>
            <person name="Mgbeahuruike A.C."/>
            <person name="Kovalchuk A."/>
            <person name="Asiegbu F.O."/>
            <person name="Lackner G."/>
            <person name="Hoffmeister D."/>
            <person name="Rencoret J."/>
            <person name="Gutierrez A."/>
            <person name="Sun H."/>
            <person name="Lindquist E."/>
            <person name="Barry K."/>
            <person name="Riley R."/>
            <person name="Grigoriev I.V."/>
            <person name="Henrissat B."/>
            <person name="Kues U."/>
            <person name="Berka R.M."/>
            <person name="Martinez A.T."/>
            <person name="Covert S.F."/>
            <person name="Blanchette R.A."/>
            <person name="Cullen D."/>
        </authorList>
    </citation>
    <scope>NUCLEOTIDE SEQUENCE [LARGE SCALE GENOMIC DNA]</scope>
    <source>
        <strain evidence="5 6">11061_1 CR5-6</strain>
    </source>
</reference>
<dbReference type="PANTHER" id="PTHR46116">
    <property type="entry name" value="(E3-INDEPENDENT) E2 UBIQUITIN-CONJUGATING ENZYME"/>
    <property type="match status" value="1"/>
</dbReference>
<name>A0A0C3SF38_PHLG1</name>
<evidence type="ECO:0000256" key="1">
    <source>
        <dbReference type="ARBA" id="ARBA00022679"/>
    </source>
</evidence>
<gene>
    <name evidence="5" type="ORF">PHLGIDRAFT_99587</name>
</gene>
<organism evidence="5 6">
    <name type="scientific">Phlebiopsis gigantea (strain 11061_1 CR5-6)</name>
    <name type="common">White-rot fungus</name>
    <name type="synonym">Peniophora gigantea</name>
    <dbReference type="NCBI Taxonomy" id="745531"/>
    <lineage>
        <taxon>Eukaryota</taxon>
        <taxon>Fungi</taxon>
        <taxon>Dikarya</taxon>
        <taxon>Basidiomycota</taxon>
        <taxon>Agaricomycotina</taxon>
        <taxon>Agaricomycetes</taxon>
        <taxon>Polyporales</taxon>
        <taxon>Phanerochaetaceae</taxon>
        <taxon>Phlebiopsis</taxon>
    </lineage>
</organism>